<reference evidence="3 4" key="1">
    <citation type="submission" date="2023-08" db="EMBL/GenBank/DDBJ databases">
        <authorList>
            <person name="Sharma P."/>
            <person name="Verma V."/>
            <person name="Mohan M.K."/>
            <person name="Dubey A.K."/>
        </authorList>
    </citation>
    <scope>NUCLEOTIDE SEQUENCE [LARGE SCALE GENOMIC DNA]</scope>
    <source>
        <strain evidence="3 4">ADP4</strain>
    </source>
</reference>
<dbReference type="GO" id="GO:0016787">
    <property type="term" value="F:hydrolase activity"/>
    <property type="evidence" value="ECO:0007669"/>
    <property type="project" value="UniProtKB-KW"/>
</dbReference>
<feature type="compositionally biased region" description="Low complexity" evidence="1">
    <location>
        <begin position="248"/>
        <end position="268"/>
    </location>
</feature>
<feature type="region of interest" description="Disordered" evidence="1">
    <location>
        <begin position="189"/>
        <end position="289"/>
    </location>
</feature>
<name>A0ABU7X2Z6_9ACTN</name>
<feature type="compositionally biased region" description="Basic and acidic residues" evidence="1">
    <location>
        <begin position="269"/>
        <end position="289"/>
    </location>
</feature>
<keyword evidence="3" id="KW-0378">Hydrolase</keyword>
<organism evidence="3 4">
    <name type="scientific">Streptomyces chrestomyceticus</name>
    <dbReference type="NCBI Taxonomy" id="68185"/>
    <lineage>
        <taxon>Bacteria</taxon>
        <taxon>Bacillati</taxon>
        <taxon>Actinomycetota</taxon>
        <taxon>Actinomycetes</taxon>
        <taxon>Kitasatosporales</taxon>
        <taxon>Streptomycetaceae</taxon>
        <taxon>Streptomyces</taxon>
    </lineage>
</organism>
<dbReference type="InterPro" id="IPR016047">
    <property type="entry name" value="M23ase_b-sheet_dom"/>
</dbReference>
<sequence>MASNSPAGSGSEVPFGAPSGASGPFQAFGAGTGGAAVAAAAADAAVGGAVTDAAAVAAGASTAVPATAPAAVPAPASRTAATVPAVGSGPFAAEPAAFDTGTWEEWNPTEDSVRSVRGKHRVTAKQRGGLARGGTVLGVGVIAAVGAGGMATAEEKPQLAISLPDVGGLADELADDLAAKLPAAESLPGIGDLVPESETSSSHAASAGVGQGMGGGAGAGQSLSDRVRLQADRQQSAAEEEERRAAERTAAQHAARHATAQQQQAEKAAAAREAAERESRRAAAEAAREKAEAERRAELARSYVTPLSTYTLTAGFGQAGDRWAADHTGLDFAAPAGTPVKAIHGGTITQAGWAGAYGYRAVLTLDDGTELWFCHLSSLVRTSGRVAAGDIIGRVGATGNVTGPHLHLEVRPGGTPVDPKPWLSDHGIAV</sequence>
<evidence type="ECO:0000259" key="2">
    <source>
        <dbReference type="Pfam" id="PF01551"/>
    </source>
</evidence>
<dbReference type="CDD" id="cd12797">
    <property type="entry name" value="M23_peptidase"/>
    <property type="match status" value="1"/>
</dbReference>
<protein>
    <submittedName>
        <fullName evidence="3">M23 family metallopeptidase</fullName>
        <ecNumber evidence="3">3.4.-.-</ecNumber>
    </submittedName>
</protein>
<evidence type="ECO:0000313" key="3">
    <source>
        <dbReference type="EMBL" id="MEF3118138.1"/>
    </source>
</evidence>
<dbReference type="SUPFAM" id="SSF51261">
    <property type="entry name" value="Duplicated hybrid motif"/>
    <property type="match status" value="1"/>
</dbReference>
<proteinExistence type="predicted"/>
<evidence type="ECO:0000256" key="1">
    <source>
        <dbReference type="SAM" id="MobiDB-lite"/>
    </source>
</evidence>
<feature type="domain" description="M23ase beta-sheet core" evidence="2">
    <location>
        <begin position="326"/>
        <end position="419"/>
    </location>
</feature>
<dbReference type="EMBL" id="JAVFKM010000024">
    <property type="protein sequence ID" value="MEF3118138.1"/>
    <property type="molecule type" value="Genomic_DNA"/>
</dbReference>
<dbReference type="Pfam" id="PF01551">
    <property type="entry name" value="Peptidase_M23"/>
    <property type="match status" value="1"/>
</dbReference>
<dbReference type="RefSeq" id="WP_331789324.1">
    <property type="nucleotide sequence ID" value="NZ_JAVFKM010000024.1"/>
</dbReference>
<dbReference type="InterPro" id="IPR050570">
    <property type="entry name" value="Cell_wall_metabolism_enzyme"/>
</dbReference>
<feature type="region of interest" description="Disordered" evidence="1">
    <location>
        <begin position="1"/>
        <end position="28"/>
    </location>
</feature>
<gene>
    <name evidence="3" type="ORF">RB636_33800</name>
</gene>
<dbReference type="PANTHER" id="PTHR21666">
    <property type="entry name" value="PEPTIDASE-RELATED"/>
    <property type="match status" value="1"/>
</dbReference>
<keyword evidence="4" id="KW-1185">Reference proteome</keyword>
<dbReference type="Proteomes" id="UP001348265">
    <property type="component" value="Unassembled WGS sequence"/>
</dbReference>
<dbReference type="InterPro" id="IPR011055">
    <property type="entry name" value="Dup_hybrid_motif"/>
</dbReference>
<comment type="caution">
    <text evidence="3">The sequence shown here is derived from an EMBL/GenBank/DDBJ whole genome shotgun (WGS) entry which is preliminary data.</text>
</comment>
<dbReference type="PANTHER" id="PTHR21666:SF270">
    <property type="entry name" value="MUREIN HYDROLASE ACTIVATOR ENVC"/>
    <property type="match status" value="1"/>
</dbReference>
<dbReference type="Gene3D" id="2.70.70.10">
    <property type="entry name" value="Glucose Permease (Domain IIA)"/>
    <property type="match status" value="1"/>
</dbReference>
<evidence type="ECO:0000313" key="4">
    <source>
        <dbReference type="Proteomes" id="UP001348265"/>
    </source>
</evidence>
<feature type="compositionally biased region" description="Gly residues" evidence="1">
    <location>
        <begin position="209"/>
        <end position="219"/>
    </location>
</feature>
<dbReference type="EC" id="3.4.-.-" evidence="3"/>
<accession>A0ABU7X2Z6</accession>